<protein>
    <submittedName>
        <fullName evidence="3">NAD(P)-binding domain protein</fullName>
    </submittedName>
</protein>
<dbReference type="InterPro" id="IPR051911">
    <property type="entry name" value="SDR_oxidoreductase"/>
</dbReference>
<dbReference type="OrthoDB" id="1274115at2759"/>
<dbReference type="PRINTS" id="PR00081">
    <property type="entry name" value="GDHRDH"/>
</dbReference>
<dbReference type="Pfam" id="PF00106">
    <property type="entry name" value="adh_short"/>
    <property type="match status" value="1"/>
</dbReference>
<dbReference type="InterPro" id="IPR002347">
    <property type="entry name" value="SDR_fam"/>
</dbReference>
<sequence length="293" mass="31863">MPEHIPVWFVVAASSGFGREVAIKALERGHTVVATARKADRIQDLADAGAHIMTFDVTSPASDIDAVAQQVFKQHGRIDYLVNTAGYVLEGAAEEVSPQEIYECFNTNVFGIMNTLRVFLPRIREQPLAPNGIRSTILTFGSLATWKSGASYSVYAMTKSCASSLAESLREELSPFKIRATAVEPGYFRTSFLKPGVIVNSQHRIAAYDDEQTPSGQLRKQLSIMDGKQPGDVSKGANVIVDVVTGSGAADGKELPLRIVLGSDCYTVVREKCSQTLAILDQWDDIIKSTDYA</sequence>
<dbReference type="PANTHER" id="PTHR43976:SF16">
    <property type="entry name" value="SHORT-CHAIN DEHYDROGENASE_REDUCTASE FAMILY PROTEIN"/>
    <property type="match status" value="1"/>
</dbReference>
<dbReference type="STRING" id="1081109.A0A162J416"/>
<name>A0A162J416_9HYPO</name>
<dbReference type="GO" id="GO:0016491">
    <property type="term" value="F:oxidoreductase activity"/>
    <property type="evidence" value="ECO:0007669"/>
    <property type="project" value="UniProtKB-KW"/>
</dbReference>
<dbReference type="Gene3D" id="3.40.50.720">
    <property type="entry name" value="NAD(P)-binding Rossmann-like Domain"/>
    <property type="match status" value="1"/>
</dbReference>
<comment type="similarity">
    <text evidence="1">Belongs to the short-chain dehydrogenases/reductases (SDR) family.</text>
</comment>
<gene>
    <name evidence="3" type="ORF">AAL_07349</name>
</gene>
<comment type="caution">
    <text evidence="3">The sequence shown here is derived from an EMBL/GenBank/DDBJ whole genome shotgun (WGS) entry which is preliminary data.</text>
</comment>
<evidence type="ECO:0000313" key="3">
    <source>
        <dbReference type="EMBL" id="KZZ90248.1"/>
    </source>
</evidence>
<dbReference type="PANTHER" id="PTHR43976">
    <property type="entry name" value="SHORT CHAIN DEHYDROGENASE"/>
    <property type="match status" value="1"/>
</dbReference>
<dbReference type="Proteomes" id="UP000078544">
    <property type="component" value="Unassembled WGS sequence"/>
</dbReference>
<dbReference type="EMBL" id="AZGY01000022">
    <property type="protein sequence ID" value="KZZ90248.1"/>
    <property type="molecule type" value="Genomic_DNA"/>
</dbReference>
<organism evidence="3 4">
    <name type="scientific">Moelleriella libera RCEF 2490</name>
    <dbReference type="NCBI Taxonomy" id="1081109"/>
    <lineage>
        <taxon>Eukaryota</taxon>
        <taxon>Fungi</taxon>
        <taxon>Dikarya</taxon>
        <taxon>Ascomycota</taxon>
        <taxon>Pezizomycotina</taxon>
        <taxon>Sordariomycetes</taxon>
        <taxon>Hypocreomycetidae</taxon>
        <taxon>Hypocreales</taxon>
        <taxon>Clavicipitaceae</taxon>
        <taxon>Moelleriella</taxon>
    </lineage>
</organism>
<dbReference type="CDD" id="cd05374">
    <property type="entry name" value="17beta-HSD-like_SDR_c"/>
    <property type="match status" value="1"/>
</dbReference>
<accession>A0A162J416</accession>
<keyword evidence="2" id="KW-0560">Oxidoreductase</keyword>
<keyword evidence="4" id="KW-1185">Reference proteome</keyword>
<evidence type="ECO:0000313" key="4">
    <source>
        <dbReference type="Proteomes" id="UP000078544"/>
    </source>
</evidence>
<evidence type="ECO:0000256" key="1">
    <source>
        <dbReference type="ARBA" id="ARBA00006484"/>
    </source>
</evidence>
<reference evidence="3 4" key="1">
    <citation type="journal article" date="2016" name="Genome Biol. Evol.">
        <title>Divergent and convergent evolution of fungal pathogenicity.</title>
        <authorList>
            <person name="Shang Y."/>
            <person name="Xiao G."/>
            <person name="Zheng P."/>
            <person name="Cen K."/>
            <person name="Zhan S."/>
            <person name="Wang C."/>
        </authorList>
    </citation>
    <scope>NUCLEOTIDE SEQUENCE [LARGE SCALE GENOMIC DNA]</scope>
    <source>
        <strain evidence="3 4">RCEF 2490</strain>
    </source>
</reference>
<evidence type="ECO:0000256" key="2">
    <source>
        <dbReference type="ARBA" id="ARBA00023002"/>
    </source>
</evidence>
<dbReference type="AlphaFoldDB" id="A0A162J416"/>
<proteinExistence type="inferred from homology"/>
<dbReference type="SUPFAM" id="SSF51735">
    <property type="entry name" value="NAD(P)-binding Rossmann-fold domains"/>
    <property type="match status" value="1"/>
</dbReference>
<dbReference type="InterPro" id="IPR036291">
    <property type="entry name" value="NAD(P)-bd_dom_sf"/>
</dbReference>